<proteinExistence type="predicted"/>
<dbReference type="EMBL" id="NMUH01008769">
    <property type="protein sequence ID" value="MQM19238.1"/>
    <property type="molecule type" value="Genomic_DNA"/>
</dbReference>
<evidence type="ECO:0000313" key="2">
    <source>
        <dbReference type="EMBL" id="MQM19238.1"/>
    </source>
</evidence>
<name>A0A843XHX6_COLES</name>
<evidence type="ECO:0000313" key="3">
    <source>
        <dbReference type="Proteomes" id="UP000652761"/>
    </source>
</evidence>
<feature type="region of interest" description="Disordered" evidence="1">
    <location>
        <begin position="1"/>
        <end position="23"/>
    </location>
</feature>
<reference evidence="2" key="1">
    <citation type="submission" date="2017-07" db="EMBL/GenBank/DDBJ databases">
        <title>Taro Niue Genome Assembly and Annotation.</title>
        <authorList>
            <person name="Atibalentja N."/>
            <person name="Keating K."/>
            <person name="Fields C.J."/>
        </authorList>
    </citation>
    <scope>NUCLEOTIDE SEQUENCE</scope>
    <source>
        <strain evidence="2">Niue_2</strain>
        <tissue evidence="2">Leaf</tissue>
    </source>
</reference>
<dbReference type="OrthoDB" id="696112at2759"/>
<dbReference type="AlphaFoldDB" id="A0A843XHX6"/>
<dbReference type="Proteomes" id="UP000652761">
    <property type="component" value="Unassembled WGS sequence"/>
</dbReference>
<evidence type="ECO:0000256" key="1">
    <source>
        <dbReference type="SAM" id="MobiDB-lite"/>
    </source>
</evidence>
<keyword evidence="3" id="KW-1185">Reference proteome</keyword>
<accession>A0A843XHX6</accession>
<sequence length="186" mass="20826">MKNTQIGYGTTSPPLHATSSRREHVEIHAEMPNRPKKPQELAPHVICGTHADVDQTSGNKNAMYTPISFTTSEPTGSTNASNVPTSSKIRKSRGKFKGLETLKKIRGYNNAKLHVQINMEFRRSFGENADGLVGEIARLVTLCASFDVPYWHGVPEDRKDNIYEKILAMSEINKVNRSKQVYIENL</sequence>
<protein>
    <submittedName>
        <fullName evidence="2">Uncharacterized protein</fullName>
    </submittedName>
</protein>
<feature type="compositionally biased region" description="Polar residues" evidence="1">
    <location>
        <begin position="1"/>
        <end position="13"/>
    </location>
</feature>
<organism evidence="2 3">
    <name type="scientific">Colocasia esculenta</name>
    <name type="common">Wild taro</name>
    <name type="synonym">Arum esculentum</name>
    <dbReference type="NCBI Taxonomy" id="4460"/>
    <lineage>
        <taxon>Eukaryota</taxon>
        <taxon>Viridiplantae</taxon>
        <taxon>Streptophyta</taxon>
        <taxon>Embryophyta</taxon>
        <taxon>Tracheophyta</taxon>
        <taxon>Spermatophyta</taxon>
        <taxon>Magnoliopsida</taxon>
        <taxon>Liliopsida</taxon>
        <taxon>Araceae</taxon>
        <taxon>Aroideae</taxon>
        <taxon>Colocasieae</taxon>
        <taxon>Colocasia</taxon>
    </lineage>
</organism>
<gene>
    <name evidence="2" type="ORF">Taro_052240</name>
</gene>
<comment type="caution">
    <text evidence="2">The sequence shown here is derived from an EMBL/GenBank/DDBJ whole genome shotgun (WGS) entry which is preliminary data.</text>
</comment>